<dbReference type="InParanoid" id="T1HFK3"/>
<feature type="compositionally biased region" description="Low complexity" evidence="1">
    <location>
        <begin position="63"/>
        <end position="87"/>
    </location>
</feature>
<accession>T1HFK3</accession>
<dbReference type="EnsemblMetazoa" id="RPRC002825-RA">
    <property type="protein sequence ID" value="RPRC002825-PA"/>
    <property type="gene ID" value="RPRC002825"/>
</dbReference>
<dbReference type="Proteomes" id="UP000015103">
    <property type="component" value="Unassembled WGS sequence"/>
</dbReference>
<sequence>MKGEVSRRDIVSSIITAANRKMLKTKSRKQVASSGDEIVQLERTGERVRDGRKSSGGSGGSGSSSMLVSGGSSEPEIVSSTTNIASTGSGGSGGDDKSVAGAIATGVRDSVIFSGSLLQSSLSQE</sequence>
<keyword evidence="3" id="KW-1185">Reference proteome</keyword>
<organism evidence="2 3">
    <name type="scientific">Rhodnius prolixus</name>
    <name type="common">Triatomid bug</name>
    <dbReference type="NCBI Taxonomy" id="13249"/>
    <lineage>
        <taxon>Eukaryota</taxon>
        <taxon>Metazoa</taxon>
        <taxon>Ecdysozoa</taxon>
        <taxon>Arthropoda</taxon>
        <taxon>Hexapoda</taxon>
        <taxon>Insecta</taxon>
        <taxon>Pterygota</taxon>
        <taxon>Neoptera</taxon>
        <taxon>Paraneoptera</taxon>
        <taxon>Hemiptera</taxon>
        <taxon>Heteroptera</taxon>
        <taxon>Panheteroptera</taxon>
        <taxon>Cimicomorpha</taxon>
        <taxon>Reduviidae</taxon>
        <taxon>Triatominae</taxon>
        <taxon>Rhodnius</taxon>
    </lineage>
</organism>
<reference evidence="2" key="1">
    <citation type="submission" date="2015-05" db="UniProtKB">
        <authorList>
            <consortium name="EnsemblMetazoa"/>
        </authorList>
    </citation>
    <scope>IDENTIFICATION</scope>
</reference>
<name>T1HFK3_RHOPR</name>
<dbReference type="AlphaFoldDB" id="T1HFK3"/>
<feature type="compositionally biased region" description="Basic and acidic residues" evidence="1">
    <location>
        <begin position="43"/>
        <end position="53"/>
    </location>
</feature>
<evidence type="ECO:0000313" key="2">
    <source>
        <dbReference type="EnsemblMetazoa" id="RPRC002825-PA"/>
    </source>
</evidence>
<evidence type="ECO:0000256" key="1">
    <source>
        <dbReference type="SAM" id="MobiDB-lite"/>
    </source>
</evidence>
<protein>
    <submittedName>
        <fullName evidence="2">Uncharacterized protein</fullName>
    </submittedName>
</protein>
<dbReference type="HOGENOM" id="CLU_1998307_0_0_1"/>
<dbReference type="VEuPathDB" id="VectorBase:RPRC002825"/>
<evidence type="ECO:0000313" key="3">
    <source>
        <dbReference type="Proteomes" id="UP000015103"/>
    </source>
</evidence>
<feature type="region of interest" description="Disordered" evidence="1">
    <location>
        <begin position="22"/>
        <end position="100"/>
    </location>
</feature>
<dbReference type="EMBL" id="ACPB03019264">
    <property type="status" value="NOT_ANNOTATED_CDS"/>
    <property type="molecule type" value="Genomic_DNA"/>
</dbReference>
<proteinExistence type="predicted"/>